<keyword evidence="3" id="KW-1185">Reference proteome</keyword>
<keyword evidence="1" id="KW-0812">Transmembrane</keyword>
<feature type="transmembrane region" description="Helical" evidence="1">
    <location>
        <begin position="115"/>
        <end position="133"/>
    </location>
</feature>
<dbReference type="PANTHER" id="PTHR41771:SF1">
    <property type="entry name" value="MEMBRANE PROTEIN"/>
    <property type="match status" value="1"/>
</dbReference>
<feature type="transmembrane region" description="Helical" evidence="1">
    <location>
        <begin position="240"/>
        <end position="270"/>
    </location>
</feature>
<feature type="transmembrane region" description="Helical" evidence="1">
    <location>
        <begin position="291"/>
        <end position="313"/>
    </location>
</feature>
<feature type="transmembrane region" description="Helical" evidence="1">
    <location>
        <begin position="166"/>
        <end position="183"/>
    </location>
</feature>
<evidence type="ECO:0000313" key="2">
    <source>
        <dbReference type="EMBL" id="GIE16001.1"/>
    </source>
</evidence>
<keyword evidence="1" id="KW-0472">Membrane</keyword>
<gene>
    <name evidence="2" type="ORF">Afe05nite_78410</name>
</gene>
<dbReference type="InterPro" id="IPR012507">
    <property type="entry name" value="YibE_F"/>
</dbReference>
<evidence type="ECO:0000313" key="3">
    <source>
        <dbReference type="Proteomes" id="UP000598174"/>
    </source>
</evidence>
<evidence type="ECO:0008006" key="4">
    <source>
        <dbReference type="Google" id="ProtNLM"/>
    </source>
</evidence>
<reference evidence="2" key="1">
    <citation type="submission" date="2021-01" db="EMBL/GenBank/DDBJ databases">
        <title>Whole genome shotgun sequence of Actinoplanes ferrugineus NBRC 15555.</title>
        <authorList>
            <person name="Komaki H."/>
            <person name="Tamura T."/>
        </authorList>
    </citation>
    <scope>NUCLEOTIDE SEQUENCE</scope>
    <source>
        <strain evidence="2">NBRC 15555</strain>
    </source>
</reference>
<feature type="transmembrane region" description="Helical" evidence="1">
    <location>
        <begin position="195"/>
        <end position="220"/>
    </location>
</feature>
<organism evidence="2 3">
    <name type="scientific">Paractinoplanes ferrugineus</name>
    <dbReference type="NCBI Taxonomy" id="113564"/>
    <lineage>
        <taxon>Bacteria</taxon>
        <taxon>Bacillati</taxon>
        <taxon>Actinomycetota</taxon>
        <taxon>Actinomycetes</taxon>
        <taxon>Micromonosporales</taxon>
        <taxon>Micromonosporaceae</taxon>
        <taxon>Paractinoplanes</taxon>
    </lineage>
</organism>
<feature type="transmembrane region" description="Helical" evidence="1">
    <location>
        <begin position="333"/>
        <end position="358"/>
    </location>
</feature>
<comment type="caution">
    <text evidence="2">The sequence shown here is derived from an EMBL/GenBank/DDBJ whole genome shotgun (WGS) entry which is preliminary data.</text>
</comment>
<dbReference type="Proteomes" id="UP000598174">
    <property type="component" value="Unassembled WGS sequence"/>
</dbReference>
<keyword evidence="1" id="KW-1133">Transmembrane helix</keyword>
<dbReference type="AlphaFoldDB" id="A0A919J6Z5"/>
<dbReference type="PANTHER" id="PTHR41771">
    <property type="entry name" value="MEMBRANE PROTEIN-RELATED"/>
    <property type="match status" value="1"/>
</dbReference>
<feature type="transmembrane region" description="Helical" evidence="1">
    <location>
        <begin position="140"/>
        <end position="160"/>
    </location>
</feature>
<accession>A0A919J6Z5</accession>
<evidence type="ECO:0000256" key="1">
    <source>
        <dbReference type="SAM" id="Phobius"/>
    </source>
</evidence>
<dbReference type="EMBL" id="BOMM01000075">
    <property type="protein sequence ID" value="GIE16001.1"/>
    <property type="molecule type" value="Genomic_DNA"/>
</dbReference>
<name>A0A919J6Z5_9ACTN</name>
<feature type="transmembrane region" description="Helical" evidence="1">
    <location>
        <begin position="19"/>
        <end position="39"/>
    </location>
</feature>
<protein>
    <recommendedName>
        <fullName evidence="4">YibE/F family protein</fullName>
    </recommendedName>
</protein>
<dbReference type="RefSeq" id="WP_239118535.1">
    <property type="nucleotide sequence ID" value="NZ_BAAABP010000051.1"/>
</dbReference>
<dbReference type="Pfam" id="PF07907">
    <property type="entry name" value="YibE_F"/>
    <property type="match status" value="1"/>
</dbReference>
<proteinExistence type="predicted"/>
<sequence>MSHAHGVPSAPADRRTRRILAAVLIPAAVATLVAMLVLWPGRVRPGAAPSGERVNATVTASTATTAVVRLADGTETTVDVPAGPGAPVIGPGAAVVLLRSAGVGGGYAIVDRQRAGPMIWLLLATVAAVLAFGRRLGLTALIGLAVSFGVLLLFIVPAVLSGENPLLVAVVGAAAIMFAALYLTHGVNAPTSVAIAGTLASLIVTGVLGYGFSAALHLTGVAGDEDAFLAATRGGIDMRGLLLAGIVIGALGVLDDVTVTQAATVAELAGHGDRSRRDIYRAATRVGRAHVASAVNTLVLAYAGASLPLLLLLATGGAPVGEVLTGPLLAQEILRSAVGTIGLVASVPITTALAVLVIRTRSAGPRSSPPARSPRHSRT</sequence>